<dbReference type="Pfam" id="PF09972">
    <property type="entry name" value="DUF2207"/>
    <property type="match status" value="1"/>
</dbReference>
<evidence type="ECO:0000256" key="2">
    <source>
        <dbReference type="SAM" id="Phobius"/>
    </source>
</evidence>
<name>A0ABU7RAR1_9ACTN</name>
<comment type="caution">
    <text evidence="5">The sequence shown here is derived from an EMBL/GenBank/DDBJ whole genome shotgun (WGS) entry which is preliminary data.</text>
</comment>
<evidence type="ECO:0000256" key="1">
    <source>
        <dbReference type="SAM" id="MobiDB-lite"/>
    </source>
</evidence>
<dbReference type="Pfam" id="PF20990">
    <property type="entry name" value="DUF2207_C"/>
    <property type="match status" value="1"/>
</dbReference>
<evidence type="ECO:0000259" key="4">
    <source>
        <dbReference type="Pfam" id="PF20990"/>
    </source>
</evidence>
<dbReference type="InterPro" id="IPR018702">
    <property type="entry name" value="DUF2207"/>
</dbReference>
<organism evidence="5 6">
    <name type="scientific">Olsenella absiana</name>
    <dbReference type="NCBI Taxonomy" id="3115222"/>
    <lineage>
        <taxon>Bacteria</taxon>
        <taxon>Bacillati</taxon>
        <taxon>Actinomycetota</taxon>
        <taxon>Coriobacteriia</taxon>
        <taxon>Coriobacteriales</taxon>
        <taxon>Atopobiaceae</taxon>
        <taxon>Olsenella</taxon>
    </lineage>
</organism>
<accession>A0ABU7RAR1</accession>
<feature type="region of interest" description="Disordered" evidence="1">
    <location>
        <begin position="637"/>
        <end position="660"/>
    </location>
</feature>
<keyword evidence="2" id="KW-0472">Membrane</keyword>
<protein>
    <submittedName>
        <fullName evidence="5">DUF2207 domain-containing protein</fullName>
    </submittedName>
</protein>
<keyword evidence="2" id="KW-1133">Transmembrane helix</keyword>
<feature type="transmembrane region" description="Helical" evidence="2">
    <location>
        <begin position="271"/>
        <end position="293"/>
    </location>
</feature>
<proteinExistence type="predicted"/>
<evidence type="ECO:0000259" key="3">
    <source>
        <dbReference type="Pfam" id="PF09972"/>
    </source>
</evidence>
<evidence type="ECO:0000313" key="5">
    <source>
        <dbReference type="EMBL" id="MEE6147690.1"/>
    </source>
</evidence>
<feature type="domain" description="Predicted membrane protein YciQ-like C-terminal" evidence="4">
    <location>
        <begin position="308"/>
        <end position="578"/>
    </location>
</feature>
<feature type="transmembrane region" description="Helical" evidence="2">
    <location>
        <begin position="500"/>
        <end position="520"/>
    </location>
</feature>
<feature type="transmembrane region" description="Helical" evidence="2">
    <location>
        <begin position="471"/>
        <end position="494"/>
    </location>
</feature>
<gene>
    <name evidence="5" type="ORF">VXJ25_06820</name>
</gene>
<dbReference type="EMBL" id="JAZGJQ010000007">
    <property type="protein sequence ID" value="MEE6147690.1"/>
    <property type="molecule type" value="Genomic_DNA"/>
</dbReference>
<keyword evidence="2" id="KW-0812">Transmembrane</keyword>
<keyword evidence="6" id="KW-1185">Reference proteome</keyword>
<dbReference type="InterPro" id="IPR048389">
    <property type="entry name" value="YciQ-like_C"/>
</dbReference>
<dbReference type="Proteomes" id="UP001332931">
    <property type="component" value="Unassembled WGS sequence"/>
</dbReference>
<sequence length="660" mass="71316">MKVTPASHRLSLRRLAALLVLLGVLVALPTRAAWAKDYSIDSVDIDATVADDGSVSVSETRTFDFDGSFHGVYWKIPKGDYEGRRVGVEIGSVGIVENGAYQEFTKSDSGLDGTYEVTDEPSYVKVKLYSAHEDESASFRIDYTATDLASRWSDTGELYWKFVSDGWDVESRNVTCTIHLPVPAGQSVAAGDNVRAWGHGPLDGSVEFSGNDVVYTAPGVGTDEYAEARVIFPAEWLSAAQPSSEARLDSILSEEAAAAEEANRARATARVVTTVAGVVPIVVSLLTLAYAIWARVLYRRSHRPQFDDKYFRDVPSADHPAVLGALLNAGKPRGEEFTASLMRLTSMHAVDLDVEKVSRKGFLRERTEQDYRLVLRGFPDEASPESFGSAGSVAHEVDVKTLGFVFDKVARWATGEGSRERGASVRFSDFERASRRRPEKYGEAYQDWMDMVSAGCETRGFFVDEGKTHSVALMLLCALDVVLVVVTFLLGLWFGSDGLMFVSLVPVVSAVACALLSLGLRPMSREAIELRAKLKALRNWLEDFTRLEEAWPRDVVLWDRLLVMAVVLGVSDKVIEQLRVAAPEMVSELDDYAPSFWWCYHAPGSGPAPLSAFNAVSESAHSVSMAALAKSSDSSSGGGGGGFSSGGGGGFGGGGGGGAF</sequence>
<feature type="domain" description="DUF2207" evidence="3">
    <location>
        <begin position="39"/>
        <end position="232"/>
    </location>
</feature>
<reference evidence="5 6" key="1">
    <citation type="submission" date="2024-01" db="EMBL/GenBank/DDBJ databases">
        <title>Description of Olsenella sp. nov., isolated from pig feces.</title>
        <authorList>
            <person name="Chang Y.-H."/>
        </authorList>
    </citation>
    <scope>NUCLEOTIDE SEQUENCE [LARGE SCALE GENOMIC DNA]</scope>
    <source>
        <strain evidence="5 6">YH-ols2223</strain>
    </source>
</reference>
<evidence type="ECO:0000313" key="6">
    <source>
        <dbReference type="Proteomes" id="UP001332931"/>
    </source>
</evidence>